<accession>A0A4Y9JYM3</accession>
<dbReference type="FunFam" id="1.10.10.10:FF:000214">
    <property type="entry name" value="Methylated-DNA--protein-cysteine methyltransferase"/>
    <property type="match status" value="1"/>
</dbReference>
<dbReference type="EMBL" id="SPPA01000016">
    <property type="protein sequence ID" value="TFV09607.1"/>
    <property type="molecule type" value="Genomic_DNA"/>
</dbReference>
<evidence type="ECO:0000256" key="1">
    <source>
        <dbReference type="ARBA" id="ARBA00001286"/>
    </source>
</evidence>
<feature type="domain" description="Methylguanine DNA methyltransferase ribonuclease-like" evidence="10">
    <location>
        <begin position="20"/>
        <end position="67"/>
    </location>
</feature>
<comment type="catalytic activity">
    <reaction evidence="1">
        <text>a 4-O-methyl-thymidine in DNA + L-cysteinyl-[protein] = a thymidine in DNA + S-methyl-L-cysteinyl-[protein]</text>
        <dbReference type="Rhea" id="RHEA:53428"/>
        <dbReference type="Rhea" id="RHEA-COMP:10131"/>
        <dbReference type="Rhea" id="RHEA-COMP:10132"/>
        <dbReference type="Rhea" id="RHEA-COMP:13555"/>
        <dbReference type="Rhea" id="RHEA-COMP:13556"/>
        <dbReference type="ChEBI" id="CHEBI:29950"/>
        <dbReference type="ChEBI" id="CHEBI:82612"/>
        <dbReference type="ChEBI" id="CHEBI:137386"/>
        <dbReference type="ChEBI" id="CHEBI:137387"/>
        <dbReference type="EC" id="2.1.1.63"/>
    </reaction>
</comment>
<reference evidence="11 12" key="1">
    <citation type="submission" date="2019-03" db="EMBL/GenBank/DDBJ databases">
        <title>Diversity of the mouse oral microbiome.</title>
        <authorList>
            <person name="Joseph S."/>
            <person name="Aduse-Opoku J."/>
            <person name="Curtis M."/>
            <person name="Wade W."/>
            <person name="Hashim A."/>
        </authorList>
    </citation>
    <scope>NUCLEOTIDE SEQUENCE [LARGE SCALE GENOMIC DNA]</scope>
    <source>
        <strain evidence="11 12">WT12</strain>
    </source>
</reference>
<dbReference type="SUPFAM" id="SSF53155">
    <property type="entry name" value="Methylated DNA-protein cysteine methyltransferase domain"/>
    <property type="match status" value="1"/>
</dbReference>
<sequence>MLFSDQLICPESFPWKFADIISSDTSIVSILFSNKKLDTNPNDITHECKLQLSKYFNKELVDFELPLIEAKSNFFKSVYIELLRTPCGITTTYKKIAKNLGSAKKARAVGLACASNQISIIIPYHRVLNSANQLNGYAGGLSAKAWLLEHEKNF</sequence>
<dbReference type="SUPFAM" id="SSF46767">
    <property type="entry name" value="Methylated DNA-protein cysteine methyltransferase, C-terminal domain"/>
    <property type="match status" value="1"/>
</dbReference>
<evidence type="ECO:0000313" key="11">
    <source>
        <dbReference type="EMBL" id="TFV09607.1"/>
    </source>
</evidence>
<dbReference type="PANTHER" id="PTHR10815:SF13">
    <property type="entry name" value="METHYLATED-DNA--PROTEIN-CYSTEINE METHYLTRANSFERASE"/>
    <property type="match status" value="1"/>
</dbReference>
<name>A0A4Y9JYM3_9PAST</name>
<comment type="caution">
    <text evidence="11">The sequence shown here is derived from an EMBL/GenBank/DDBJ whole genome shotgun (WGS) entry which is preliminary data.</text>
</comment>
<gene>
    <name evidence="11" type="ORF">E4T80_07710</name>
</gene>
<organism evidence="11 12">
    <name type="scientific">Muribacter muris</name>
    <dbReference type="NCBI Taxonomy" id="67855"/>
    <lineage>
        <taxon>Bacteria</taxon>
        <taxon>Pseudomonadati</taxon>
        <taxon>Pseudomonadota</taxon>
        <taxon>Gammaproteobacteria</taxon>
        <taxon>Pasteurellales</taxon>
        <taxon>Pasteurellaceae</taxon>
        <taxon>Muribacter</taxon>
    </lineage>
</organism>
<evidence type="ECO:0000256" key="5">
    <source>
        <dbReference type="ARBA" id="ARBA00022679"/>
    </source>
</evidence>
<evidence type="ECO:0000259" key="10">
    <source>
        <dbReference type="Pfam" id="PF02870"/>
    </source>
</evidence>
<evidence type="ECO:0000259" key="9">
    <source>
        <dbReference type="Pfam" id="PF01035"/>
    </source>
</evidence>
<dbReference type="Pfam" id="PF02870">
    <property type="entry name" value="Methyltransf_1N"/>
    <property type="match status" value="1"/>
</dbReference>
<evidence type="ECO:0000256" key="7">
    <source>
        <dbReference type="ARBA" id="ARBA00023204"/>
    </source>
</evidence>
<dbReference type="Proteomes" id="UP000297396">
    <property type="component" value="Unassembled WGS sequence"/>
</dbReference>
<evidence type="ECO:0000256" key="2">
    <source>
        <dbReference type="ARBA" id="ARBA00008711"/>
    </source>
</evidence>
<evidence type="ECO:0000256" key="8">
    <source>
        <dbReference type="ARBA" id="ARBA00049348"/>
    </source>
</evidence>
<protein>
    <recommendedName>
        <fullName evidence="3">methylated-DNA--[protein]-cysteine S-methyltransferase</fullName>
        <ecNumber evidence="3">2.1.1.63</ecNumber>
    </recommendedName>
</protein>
<dbReference type="Gene3D" id="1.10.10.10">
    <property type="entry name" value="Winged helix-like DNA-binding domain superfamily/Winged helix DNA-binding domain"/>
    <property type="match status" value="1"/>
</dbReference>
<proteinExistence type="inferred from homology"/>
<dbReference type="OrthoDB" id="9802228at2"/>
<dbReference type="InterPro" id="IPR036388">
    <property type="entry name" value="WH-like_DNA-bd_sf"/>
</dbReference>
<dbReference type="InterPro" id="IPR036631">
    <property type="entry name" value="MGMT_N_sf"/>
</dbReference>
<comment type="catalytic activity">
    <reaction evidence="8">
        <text>a 6-O-methyl-2'-deoxyguanosine in DNA + L-cysteinyl-[protein] = S-methyl-L-cysteinyl-[protein] + a 2'-deoxyguanosine in DNA</text>
        <dbReference type="Rhea" id="RHEA:24000"/>
        <dbReference type="Rhea" id="RHEA-COMP:10131"/>
        <dbReference type="Rhea" id="RHEA-COMP:10132"/>
        <dbReference type="Rhea" id="RHEA-COMP:11367"/>
        <dbReference type="Rhea" id="RHEA-COMP:11368"/>
        <dbReference type="ChEBI" id="CHEBI:29950"/>
        <dbReference type="ChEBI" id="CHEBI:82612"/>
        <dbReference type="ChEBI" id="CHEBI:85445"/>
        <dbReference type="ChEBI" id="CHEBI:85448"/>
        <dbReference type="EC" id="2.1.1.63"/>
    </reaction>
</comment>
<evidence type="ECO:0000256" key="4">
    <source>
        <dbReference type="ARBA" id="ARBA00022603"/>
    </source>
</evidence>
<dbReference type="GO" id="GO:0032259">
    <property type="term" value="P:methylation"/>
    <property type="evidence" value="ECO:0007669"/>
    <property type="project" value="UniProtKB-KW"/>
</dbReference>
<dbReference type="Pfam" id="PF01035">
    <property type="entry name" value="DNA_binding_1"/>
    <property type="match status" value="1"/>
</dbReference>
<dbReference type="GO" id="GO:0003908">
    <property type="term" value="F:methylated-DNA-[protein]-cysteine S-methyltransferase activity"/>
    <property type="evidence" value="ECO:0007669"/>
    <property type="project" value="UniProtKB-EC"/>
</dbReference>
<keyword evidence="4 11" id="KW-0489">Methyltransferase</keyword>
<dbReference type="EC" id="2.1.1.63" evidence="3"/>
<feature type="domain" description="Methylated-DNA-[protein]-cysteine S-methyltransferase DNA binding" evidence="9">
    <location>
        <begin position="73"/>
        <end position="152"/>
    </location>
</feature>
<keyword evidence="7" id="KW-0234">DNA repair</keyword>
<dbReference type="RefSeq" id="WP_135056923.1">
    <property type="nucleotide sequence ID" value="NZ_JADGLC010000016.1"/>
</dbReference>
<dbReference type="InterPro" id="IPR036217">
    <property type="entry name" value="MethylDNA_cys_MeTrfase_DNAb"/>
</dbReference>
<dbReference type="AlphaFoldDB" id="A0A4Y9JYM3"/>
<dbReference type="InterPro" id="IPR014048">
    <property type="entry name" value="MethylDNA_cys_MeTrfase_DNA-bd"/>
</dbReference>
<dbReference type="CDD" id="cd06445">
    <property type="entry name" value="ATase"/>
    <property type="match status" value="1"/>
</dbReference>
<comment type="similarity">
    <text evidence="2">Belongs to the MGMT family.</text>
</comment>
<dbReference type="NCBIfam" id="TIGR00589">
    <property type="entry name" value="ogt"/>
    <property type="match status" value="1"/>
</dbReference>
<dbReference type="InterPro" id="IPR008332">
    <property type="entry name" value="MethylG_MeTrfase_N"/>
</dbReference>
<evidence type="ECO:0000256" key="3">
    <source>
        <dbReference type="ARBA" id="ARBA00011918"/>
    </source>
</evidence>
<evidence type="ECO:0000256" key="6">
    <source>
        <dbReference type="ARBA" id="ARBA00022763"/>
    </source>
</evidence>
<evidence type="ECO:0000313" key="12">
    <source>
        <dbReference type="Proteomes" id="UP000297396"/>
    </source>
</evidence>
<dbReference type="PANTHER" id="PTHR10815">
    <property type="entry name" value="METHYLATED-DNA--PROTEIN-CYSTEINE METHYLTRANSFERASE"/>
    <property type="match status" value="1"/>
</dbReference>
<dbReference type="GO" id="GO:0006281">
    <property type="term" value="P:DNA repair"/>
    <property type="evidence" value="ECO:0007669"/>
    <property type="project" value="UniProtKB-KW"/>
</dbReference>
<keyword evidence="5 11" id="KW-0808">Transferase</keyword>
<keyword evidence="6" id="KW-0227">DNA damage</keyword>